<dbReference type="SUPFAM" id="SSF53955">
    <property type="entry name" value="Lysozyme-like"/>
    <property type="match status" value="1"/>
</dbReference>
<dbReference type="PANTHER" id="PTHR37423">
    <property type="entry name" value="SOLUBLE LYTIC MUREIN TRANSGLYCOSYLASE-RELATED"/>
    <property type="match status" value="1"/>
</dbReference>
<dbReference type="EMBL" id="FPHG01000051">
    <property type="protein sequence ID" value="SFV62150.1"/>
    <property type="molecule type" value="Genomic_DNA"/>
</dbReference>
<dbReference type="EC" id="3.2.1.-" evidence="2"/>
<dbReference type="InterPro" id="IPR023346">
    <property type="entry name" value="Lysozyme-like_dom_sf"/>
</dbReference>
<evidence type="ECO:0000259" key="1">
    <source>
        <dbReference type="Pfam" id="PF01464"/>
    </source>
</evidence>
<keyword evidence="2" id="KW-0378">Hydrolase</keyword>
<name>A0A1W1C8F9_9ZZZZ</name>
<gene>
    <name evidence="2" type="ORF">MNB_SV-9-392</name>
</gene>
<feature type="domain" description="Transglycosylase SLT" evidence="1">
    <location>
        <begin position="358"/>
        <end position="454"/>
    </location>
</feature>
<sequence>MRYIYLLILLIVTSQAKTFSFSQVHRMPQSVEKDYYIWRYLSQRSTSSSQARAIIKEVNHLNGKLKSAYRKKTSRSPNVHPRPIKLNYSKVVKKTPTKRERYEWRVKSKKLKSIFKQKSPAIQWKSEEPFVQCFVFNKCGRNKRKKLNRPISRREYQQLTTNKSFNQSVPYIMNENLKHLKKALYYTPAKNNALTSQTHLKIAMYALLDNRIDVAKIYFNQARIKDGSQSARDKASFWLYLLTNNKGYLKSVLKGKSINFYALVARDILHAPYPKTITPKFAKNKISGVNTKSPIYWAYLKRKIYQPHINLNKLANRFKSKDTVGIYSYIKTNASLHKNNYFPMPYRSIMRRLPKERQALIYAIARQETRFIPASVSRSFALGLMQFMPFLIDHIAKERGEKIDYDEIFNPYKAIVYANQHLNYLIRHLYSPLFIAYAYNGGIGFTRRLISRKDYFTKARYEPYMSMEKMKNAEAREYGKKVLTNYVIYLNKLGISARILPFLQVLHNPSRTDRFRK</sequence>
<dbReference type="Pfam" id="PF01464">
    <property type="entry name" value="SLT"/>
    <property type="match status" value="1"/>
</dbReference>
<organism evidence="2">
    <name type="scientific">hydrothermal vent metagenome</name>
    <dbReference type="NCBI Taxonomy" id="652676"/>
    <lineage>
        <taxon>unclassified sequences</taxon>
        <taxon>metagenomes</taxon>
        <taxon>ecological metagenomes</taxon>
    </lineage>
</organism>
<dbReference type="InterPro" id="IPR008258">
    <property type="entry name" value="Transglycosylase_SLT_dom_1"/>
</dbReference>
<protein>
    <submittedName>
        <fullName evidence="2">Soluble lytic murein transglycosylase</fullName>
        <ecNumber evidence="2">3.2.1.-</ecNumber>
    </submittedName>
</protein>
<evidence type="ECO:0000313" key="2">
    <source>
        <dbReference type="EMBL" id="SFV62150.1"/>
    </source>
</evidence>
<proteinExistence type="predicted"/>
<reference evidence="2" key="1">
    <citation type="submission" date="2016-10" db="EMBL/GenBank/DDBJ databases">
        <authorList>
            <person name="de Groot N.N."/>
        </authorList>
    </citation>
    <scope>NUCLEOTIDE SEQUENCE</scope>
</reference>
<dbReference type="AlphaFoldDB" id="A0A1W1C8F9"/>
<dbReference type="Gene3D" id="1.10.530.10">
    <property type="match status" value="1"/>
</dbReference>
<accession>A0A1W1C8F9</accession>
<keyword evidence="2" id="KW-0326">Glycosidase</keyword>
<dbReference type="GO" id="GO:0016798">
    <property type="term" value="F:hydrolase activity, acting on glycosyl bonds"/>
    <property type="evidence" value="ECO:0007669"/>
    <property type="project" value="UniProtKB-KW"/>
</dbReference>
<dbReference type="PANTHER" id="PTHR37423:SF2">
    <property type="entry name" value="MEMBRANE-BOUND LYTIC MUREIN TRANSGLYCOSYLASE C"/>
    <property type="match status" value="1"/>
</dbReference>